<dbReference type="EMBL" id="CM056741">
    <property type="protein sequence ID" value="KAJ8687252.1"/>
    <property type="molecule type" value="Genomic_DNA"/>
</dbReference>
<protein>
    <submittedName>
        <fullName evidence="1">Uncharacterized protein</fullName>
    </submittedName>
</protein>
<organism evidence="1 2">
    <name type="scientific">Eretmocerus hayati</name>
    <dbReference type="NCBI Taxonomy" id="131215"/>
    <lineage>
        <taxon>Eukaryota</taxon>
        <taxon>Metazoa</taxon>
        <taxon>Ecdysozoa</taxon>
        <taxon>Arthropoda</taxon>
        <taxon>Hexapoda</taxon>
        <taxon>Insecta</taxon>
        <taxon>Pterygota</taxon>
        <taxon>Neoptera</taxon>
        <taxon>Endopterygota</taxon>
        <taxon>Hymenoptera</taxon>
        <taxon>Apocrita</taxon>
        <taxon>Proctotrupomorpha</taxon>
        <taxon>Chalcidoidea</taxon>
        <taxon>Aphelinidae</taxon>
        <taxon>Aphelininae</taxon>
        <taxon>Eretmocerus</taxon>
    </lineage>
</organism>
<reference evidence="1" key="1">
    <citation type="submission" date="2023-04" db="EMBL/GenBank/DDBJ databases">
        <title>A chromosome-level genome assembly of the parasitoid wasp Eretmocerus hayati.</title>
        <authorList>
            <person name="Zhong Y."/>
            <person name="Liu S."/>
            <person name="Liu Y."/>
        </authorList>
    </citation>
    <scope>NUCLEOTIDE SEQUENCE</scope>
    <source>
        <strain evidence="1">ZJU_SS_LIU_2023</strain>
    </source>
</reference>
<evidence type="ECO:0000313" key="1">
    <source>
        <dbReference type="EMBL" id="KAJ8687252.1"/>
    </source>
</evidence>
<accession>A0ACC2PY36</accession>
<name>A0ACC2PY36_9HYME</name>
<keyword evidence="2" id="KW-1185">Reference proteome</keyword>
<sequence length="286" mass="31912">MKKKPVGQDTVPINPTPPSSPQPLTDVTVEAHQSSEKHGAFSTDGEILDHPSESISLDESNQEPSTSTEKNVPVPNQEVGGDIIVNSTTESHTSNSATDLQKGFKRLAIPYRSIDVILNTLRPYHDLPKSHKTLMGKQKKYNTETFTPDRFGHKAEFVYFGLAENLEKIVNPELHKDRKLKLQINFDGLSLFKSSRREFWPITSKIYVDGNPYTPFVVAVHSIDIENEYWDVEIMAFVCDTPVRAYAKCTQGHTGFHACDHCLIVGLRVDGTTICPVSAAEMRTDA</sequence>
<comment type="caution">
    <text evidence="1">The sequence shown here is derived from an EMBL/GenBank/DDBJ whole genome shotgun (WGS) entry which is preliminary data.</text>
</comment>
<proteinExistence type="predicted"/>
<gene>
    <name evidence="1" type="ORF">QAD02_023046</name>
</gene>
<evidence type="ECO:0000313" key="2">
    <source>
        <dbReference type="Proteomes" id="UP001239111"/>
    </source>
</evidence>
<dbReference type="Proteomes" id="UP001239111">
    <property type="component" value="Chromosome 1"/>
</dbReference>